<feature type="transmembrane region" description="Helical" evidence="4">
    <location>
        <begin position="367"/>
        <end position="390"/>
    </location>
</feature>
<proteinExistence type="predicted"/>
<organism evidence="6 7">
    <name type="scientific">Jilunia laotingensis</name>
    <dbReference type="NCBI Taxonomy" id="2763675"/>
    <lineage>
        <taxon>Bacteria</taxon>
        <taxon>Pseudomonadati</taxon>
        <taxon>Bacteroidota</taxon>
        <taxon>Bacteroidia</taxon>
        <taxon>Bacteroidales</taxon>
        <taxon>Bacteroidaceae</taxon>
        <taxon>Jilunia</taxon>
    </lineage>
</organism>
<evidence type="ECO:0000256" key="4">
    <source>
        <dbReference type="SAM" id="Phobius"/>
    </source>
</evidence>
<keyword evidence="5" id="KW-0732">Signal</keyword>
<dbReference type="PROSITE" id="PS50005">
    <property type="entry name" value="TPR"/>
    <property type="match status" value="1"/>
</dbReference>
<dbReference type="InterPro" id="IPR019734">
    <property type="entry name" value="TPR_rpt"/>
</dbReference>
<dbReference type="Gene3D" id="1.25.40.10">
    <property type="entry name" value="Tetratricopeptide repeat domain"/>
    <property type="match status" value="2"/>
</dbReference>
<keyword evidence="4" id="KW-1133">Transmembrane helix</keyword>
<dbReference type="SUPFAM" id="SSF48452">
    <property type="entry name" value="TPR-like"/>
    <property type="match status" value="1"/>
</dbReference>
<protein>
    <submittedName>
        <fullName evidence="6">Tetratricopeptide repeat protein</fullName>
    </submittedName>
</protein>
<name>A0A926F5F9_9BACT</name>
<dbReference type="EMBL" id="JACRTF010000001">
    <property type="protein sequence ID" value="MBC8595046.1"/>
    <property type="molecule type" value="Genomic_DNA"/>
</dbReference>
<dbReference type="SMART" id="SM00028">
    <property type="entry name" value="TPR"/>
    <property type="match status" value="4"/>
</dbReference>
<dbReference type="PANTHER" id="PTHR45641">
    <property type="entry name" value="TETRATRICOPEPTIDE REPEAT PROTEIN (AFU_ORTHOLOGUE AFUA_6G03870)"/>
    <property type="match status" value="1"/>
</dbReference>
<accession>A0A926F5F9</accession>
<keyword evidence="1" id="KW-0677">Repeat</keyword>
<dbReference type="AlphaFoldDB" id="A0A926F5F9"/>
<feature type="repeat" description="TPR" evidence="3">
    <location>
        <begin position="229"/>
        <end position="262"/>
    </location>
</feature>
<dbReference type="PANTHER" id="PTHR45641:SF19">
    <property type="entry name" value="NEPHROCYSTIN-3"/>
    <property type="match status" value="1"/>
</dbReference>
<comment type="caution">
    <text evidence="6">The sequence shown here is derived from an EMBL/GenBank/DDBJ whole genome shotgun (WGS) entry which is preliminary data.</text>
</comment>
<evidence type="ECO:0000256" key="2">
    <source>
        <dbReference type="ARBA" id="ARBA00022803"/>
    </source>
</evidence>
<evidence type="ECO:0000256" key="1">
    <source>
        <dbReference type="ARBA" id="ARBA00022737"/>
    </source>
</evidence>
<dbReference type="PROSITE" id="PS51257">
    <property type="entry name" value="PROKAR_LIPOPROTEIN"/>
    <property type="match status" value="1"/>
</dbReference>
<sequence>MLLRRLLNYSTLLLMLSIWIVSCQTTPDSVVQALTQVEQCIDVYPDSALKLLKQIPHPETFRSKAQADYGLLMTQAMDKNYIKPESDSLISLAVGYYGSHGDHPKEQGKAFFYYGRVMMEMNRPEDAMRYFLKSKEIFDGSKEYKMLGLISEEIGNLNWKQKVYKEALSNFQESYEYYVFSNEVLGISYALRNIGRVYLLDPSLSDSIALDYYKKALKIAHENNCISEYSILQEIGMTYRAKKEYKKSEYYFLKALQANTKSSPISETYLSLGYLYLLMDNLSEAESYLKMSLSSLDLYTKMSGYNTLYWLEKSRKNPWIAINYKEKADSLNDVLHNRDVLERLGDLQKKYDKEIMLKKNLQIKVRYQSIALCSIVLFFVAVSVGCFYYYKNRTNKKRIQEIEQEIIANNEEIDFCQQKIAEYERFKDISVDYQTKFGELNGKVFLLTQQNKKLTILLQELGGDIIFDKEFKVDKRANAFRMLLFLKDGIFQRELSNEEWDYLFGFFNLIYWGVVDRLKNDFSLTKHNIAFFCLLKCGFTNEEIGRIFVTNSDSVTKAKGRLKKQLKVSAEKDFDEFIRDY</sequence>
<evidence type="ECO:0000313" key="6">
    <source>
        <dbReference type="EMBL" id="MBC8595046.1"/>
    </source>
</evidence>
<evidence type="ECO:0000256" key="3">
    <source>
        <dbReference type="PROSITE-ProRule" id="PRU00339"/>
    </source>
</evidence>
<keyword evidence="4" id="KW-0812">Transmembrane</keyword>
<reference evidence="6" key="1">
    <citation type="submission" date="2020-08" db="EMBL/GenBank/DDBJ databases">
        <title>Genome public.</title>
        <authorList>
            <person name="Liu C."/>
            <person name="Sun Q."/>
        </authorList>
    </citation>
    <scope>NUCLEOTIDE SEQUENCE</scope>
    <source>
        <strain evidence="6">N12</strain>
    </source>
</reference>
<evidence type="ECO:0000313" key="7">
    <source>
        <dbReference type="Proteomes" id="UP000651085"/>
    </source>
</evidence>
<keyword evidence="4" id="KW-0472">Membrane</keyword>
<gene>
    <name evidence="6" type="ORF">H8744_17695</name>
</gene>
<dbReference type="InterPro" id="IPR011990">
    <property type="entry name" value="TPR-like_helical_dom_sf"/>
</dbReference>
<feature type="signal peptide" evidence="5">
    <location>
        <begin position="1"/>
        <end position="23"/>
    </location>
</feature>
<evidence type="ECO:0000256" key="5">
    <source>
        <dbReference type="SAM" id="SignalP"/>
    </source>
</evidence>
<keyword evidence="2 3" id="KW-0802">TPR repeat</keyword>
<dbReference type="Proteomes" id="UP000651085">
    <property type="component" value="Unassembled WGS sequence"/>
</dbReference>
<keyword evidence="7" id="KW-1185">Reference proteome</keyword>
<dbReference type="RefSeq" id="WP_262436119.1">
    <property type="nucleotide sequence ID" value="NZ_JACRTF010000001.1"/>
</dbReference>
<feature type="chain" id="PRO_5039293069" evidence="5">
    <location>
        <begin position="24"/>
        <end position="581"/>
    </location>
</feature>